<evidence type="ECO:0000313" key="2">
    <source>
        <dbReference type="EMBL" id="THU39701.1"/>
    </source>
</evidence>
<proteinExistence type="predicted"/>
<comment type="caution">
    <text evidence="2">The sequence shown here is derived from an EMBL/GenBank/DDBJ whole genome shotgun (WGS) entry which is preliminary data.</text>
</comment>
<dbReference type="InterPro" id="IPR012102">
    <property type="entry name" value="Protoglobin"/>
</dbReference>
<evidence type="ECO:0000313" key="3">
    <source>
        <dbReference type="Proteomes" id="UP000306918"/>
    </source>
</evidence>
<dbReference type="InterPro" id="IPR009050">
    <property type="entry name" value="Globin-like_sf"/>
</dbReference>
<dbReference type="InterPro" id="IPR044398">
    <property type="entry name" value="Globin-sensor_dom"/>
</dbReference>
<reference evidence="2 3" key="1">
    <citation type="submission" date="2019-04" db="EMBL/GenBank/DDBJ databases">
        <title>Niastella caeni sp. nov., isolated from activated sludge.</title>
        <authorList>
            <person name="Sheng M."/>
        </authorList>
    </citation>
    <scope>NUCLEOTIDE SEQUENCE [LARGE SCALE GENOMIC DNA]</scope>
    <source>
        <strain evidence="2 3">HX-2-15</strain>
    </source>
</reference>
<dbReference type="Proteomes" id="UP000306918">
    <property type="component" value="Unassembled WGS sequence"/>
</dbReference>
<dbReference type="SUPFAM" id="SSF46458">
    <property type="entry name" value="Globin-like"/>
    <property type="match status" value="1"/>
</dbReference>
<dbReference type="AlphaFoldDB" id="A0A4S8HWS3"/>
<protein>
    <submittedName>
        <fullName evidence="2">Protogloblin ApPgb</fullName>
    </submittedName>
</protein>
<sequence>MQSVVDHVAGYDYGTKELATSPVTMEELDQLKQTITFDPEDERYLRVAGEVLEDQTESIINIWRGVITATPHLAYYFKDAQGNIDEDYKIRVKERFKQWVLDVCTKPYDQDWLNYQHEIGLRHTHEKKNKTDTAAAPPHIPMRYVIAFTAVVNDTIKPFLAKKGHSLGVIEKMHKAWCKAVLLHVTLWTRAYCDTAW</sequence>
<name>A0A4S8HWS3_9BACT</name>
<dbReference type="EMBL" id="STFF01000003">
    <property type="protein sequence ID" value="THU39701.1"/>
    <property type="molecule type" value="Genomic_DNA"/>
</dbReference>
<dbReference type="GO" id="GO:0019825">
    <property type="term" value="F:oxygen binding"/>
    <property type="evidence" value="ECO:0007669"/>
    <property type="project" value="InterPro"/>
</dbReference>
<keyword evidence="3" id="KW-1185">Reference proteome</keyword>
<dbReference type="CDD" id="cd12124">
    <property type="entry name" value="Pgbs"/>
    <property type="match status" value="1"/>
</dbReference>
<dbReference type="OrthoDB" id="9780134at2"/>
<dbReference type="Pfam" id="PF11563">
    <property type="entry name" value="Protoglobin"/>
    <property type="match status" value="1"/>
</dbReference>
<dbReference type="RefSeq" id="WP_136577833.1">
    <property type="nucleotide sequence ID" value="NZ_STFF01000003.1"/>
</dbReference>
<feature type="domain" description="Globin-sensor" evidence="1">
    <location>
        <begin position="25"/>
        <end position="195"/>
    </location>
</feature>
<dbReference type="GO" id="GO:0020037">
    <property type="term" value="F:heme binding"/>
    <property type="evidence" value="ECO:0007669"/>
    <property type="project" value="InterPro"/>
</dbReference>
<organism evidence="2 3">
    <name type="scientific">Niastella caeni</name>
    <dbReference type="NCBI Taxonomy" id="2569763"/>
    <lineage>
        <taxon>Bacteria</taxon>
        <taxon>Pseudomonadati</taxon>
        <taxon>Bacteroidota</taxon>
        <taxon>Chitinophagia</taxon>
        <taxon>Chitinophagales</taxon>
        <taxon>Chitinophagaceae</taxon>
        <taxon>Niastella</taxon>
    </lineage>
</organism>
<dbReference type="InterPro" id="IPR012292">
    <property type="entry name" value="Globin/Proto"/>
</dbReference>
<gene>
    <name evidence="2" type="ORF">FAM09_14490</name>
</gene>
<dbReference type="Gene3D" id="1.10.490.10">
    <property type="entry name" value="Globins"/>
    <property type="match status" value="1"/>
</dbReference>
<evidence type="ECO:0000259" key="1">
    <source>
        <dbReference type="Pfam" id="PF11563"/>
    </source>
</evidence>
<accession>A0A4S8HWS3</accession>